<dbReference type="EMBL" id="LBQW01000005">
    <property type="protein sequence ID" value="KKP85867.1"/>
    <property type="molecule type" value="Genomic_DNA"/>
</dbReference>
<sequence>MYYTRIAKIVEGISFLGGLASDGEPTSELFKLQKVRTLEKDMPRKIFVIHVRI</sequence>
<reference evidence="1 2" key="1">
    <citation type="journal article" date="2015" name="Nature">
        <title>rRNA introns, odd ribosomes, and small enigmatic genomes across a large radiation of phyla.</title>
        <authorList>
            <person name="Brown C.T."/>
            <person name="Hug L.A."/>
            <person name="Thomas B.C."/>
            <person name="Sharon I."/>
            <person name="Castelle C.J."/>
            <person name="Singh A."/>
            <person name="Wilkins M.J."/>
            <person name="Williams K.H."/>
            <person name="Banfield J.F."/>
        </authorList>
    </citation>
    <scope>NUCLEOTIDE SEQUENCE [LARGE SCALE GENOMIC DNA]</scope>
</reference>
<gene>
    <name evidence="1" type="ORF">UR88_C0005G0014</name>
</gene>
<organism evidence="1 2">
    <name type="scientific">Candidatus Nomurabacteria bacterium GW2011_GWA1_35_8</name>
    <dbReference type="NCBI Taxonomy" id="1618727"/>
    <lineage>
        <taxon>Bacteria</taxon>
        <taxon>Candidatus Nomuraibacteriota</taxon>
    </lineage>
</organism>
<dbReference type="Proteomes" id="UP000186383">
    <property type="component" value="Unassembled WGS sequence"/>
</dbReference>
<proteinExistence type="predicted"/>
<comment type="caution">
    <text evidence="1">The sequence shown here is derived from an EMBL/GenBank/DDBJ whole genome shotgun (WGS) entry which is preliminary data.</text>
</comment>
<name>A0A0G0G298_9BACT</name>
<protein>
    <submittedName>
        <fullName evidence="1">Uncharacterized protein</fullName>
    </submittedName>
</protein>
<evidence type="ECO:0000313" key="2">
    <source>
        <dbReference type="Proteomes" id="UP000186383"/>
    </source>
</evidence>
<evidence type="ECO:0000313" key="1">
    <source>
        <dbReference type="EMBL" id="KKP85867.1"/>
    </source>
</evidence>
<accession>A0A0G0G298</accession>
<dbReference type="AlphaFoldDB" id="A0A0G0G298"/>